<evidence type="ECO:0000256" key="6">
    <source>
        <dbReference type="ARBA" id="ARBA00044196"/>
    </source>
</evidence>
<evidence type="ECO:0000259" key="9">
    <source>
        <dbReference type="Pfam" id="PF25084"/>
    </source>
</evidence>
<dbReference type="GO" id="GO:0005085">
    <property type="term" value="F:guanyl-nucleotide exchange factor activity"/>
    <property type="evidence" value="ECO:0007669"/>
    <property type="project" value="TreeGrafter"/>
</dbReference>
<comment type="subcellular location">
    <subcellularLocation>
        <location evidence="1">Cytoplasm</location>
        <location evidence="1">Cytosol</location>
    </subcellularLocation>
</comment>
<dbReference type="SUPFAM" id="SSF51161">
    <property type="entry name" value="Trimeric LpxA-like enzymes"/>
    <property type="match status" value="1"/>
</dbReference>
<accession>A0A1Y3BNQ6</accession>
<dbReference type="GO" id="GO:0005851">
    <property type="term" value="C:eukaryotic translation initiation factor 2B complex"/>
    <property type="evidence" value="ECO:0007669"/>
    <property type="project" value="TreeGrafter"/>
</dbReference>
<feature type="domain" description="EIF2B subunit epsilon/gamma LbH" evidence="9">
    <location>
        <begin position="152"/>
        <end position="238"/>
    </location>
</feature>
<comment type="similarity">
    <text evidence="2">Belongs to the eIF-2B gamma/epsilon subunits family.</text>
</comment>
<dbReference type="InterPro" id="IPR051960">
    <property type="entry name" value="eIF2B_gamma"/>
</dbReference>
<evidence type="ECO:0000256" key="1">
    <source>
        <dbReference type="ARBA" id="ARBA00004514"/>
    </source>
</evidence>
<dbReference type="Pfam" id="PF25084">
    <property type="entry name" value="LbH_EIF2B"/>
    <property type="match status" value="1"/>
</dbReference>
<evidence type="ECO:0000313" key="11">
    <source>
        <dbReference type="Proteomes" id="UP000194236"/>
    </source>
</evidence>
<dbReference type="PANTHER" id="PTHR45989">
    <property type="entry name" value="TRANSLATION INITIATION FACTOR EIF-2B SUBUNIT GAMMA"/>
    <property type="match status" value="1"/>
</dbReference>
<dbReference type="PANTHER" id="PTHR45989:SF1">
    <property type="entry name" value="TRANSLATION INITIATION FACTOR EIF-2B SUBUNIT GAMMA"/>
    <property type="match status" value="1"/>
</dbReference>
<evidence type="ECO:0000256" key="2">
    <source>
        <dbReference type="ARBA" id="ARBA00007878"/>
    </source>
</evidence>
<name>A0A1Y3BNQ6_EURMA</name>
<keyword evidence="4 10" id="KW-0396">Initiation factor</keyword>
<dbReference type="Proteomes" id="UP000194236">
    <property type="component" value="Unassembled WGS sequence"/>
</dbReference>
<evidence type="ECO:0000313" key="10">
    <source>
        <dbReference type="EMBL" id="OTF82619.1"/>
    </source>
</evidence>
<proteinExistence type="inferred from homology"/>
<dbReference type="InterPro" id="IPR029044">
    <property type="entry name" value="Nucleotide-diphossugar_trans"/>
</dbReference>
<dbReference type="InterPro" id="IPR011004">
    <property type="entry name" value="Trimer_LpxA-like_sf"/>
</dbReference>
<evidence type="ECO:0000256" key="8">
    <source>
        <dbReference type="ARBA" id="ARBA00046432"/>
    </source>
</evidence>
<comment type="subunit">
    <text evidence="8">Component of the translation initiation factor 2B (eIF2B) complex which is a heterodecamer of two sets of five different subunits: alpha, beta, gamma, delta and epsilon. Subunits alpha, beta and delta comprise a regulatory subcomplex and subunits epsilon and gamma comprise a catalytic subcomplex. Within the complex, the hexameric regulatory complex resides at the center, with the two heterodimeric catalytic subcomplexes bound on opposite sides.</text>
</comment>
<keyword evidence="3" id="KW-0963">Cytoplasm</keyword>
<dbReference type="AlphaFoldDB" id="A0A1Y3BNQ6"/>
<evidence type="ECO:0000256" key="4">
    <source>
        <dbReference type="ARBA" id="ARBA00022540"/>
    </source>
</evidence>
<dbReference type="Gene3D" id="2.160.10.10">
    <property type="entry name" value="Hexapeptide repeat proteins"/>
    <property type="match status" value="1"/>
</dbReference>
<gene>
    <name evidence="10" type="ORF">BLA29_007911</name>
</gene>
<comment type="caution">
    <text evidence="10">The sequence shown here is derived from an EMBL/GenBank/DDBJ whole genome shotgun (WGS) entry which is preliminary data.</text>
</comment>
<dbReference type="GO" id="GO:0005829">
    <property type="term" value="C:cytosol"/>
    <property type="evidence" value="ECO:0007669"/>
    <property type="project" value="UniProtKB-SubCell"/>
</dbReference>
<organism evidence="10 11">
    <name type="scientific">Euroglyphus maynei</name>
    <name type="common">Mayne's house dust mite</name>
    <dbReference type="NCBI Taxonomy" id="6958"/>
    <lineage>
        <taxon>Eukaryota</taxon>
        <taxon>Metazoa</taxon>
        <taxon>Ecdysozoa</taxon>
        <taxon>Arthropoda</taxon>
        <taxon>Chelicerata</taxon>
        <taxon>Arachnida</taxon>
        <taxon>Acari</taxon>
        <taxon>Acariformes</taxon>
        <taxon>Sarcoptiformes</taxon>
        <taxon>Astigmata</taxon>
        <taxon>Psoroptidia</taxon>
        <taxon>Analgoidea</taxon>
        <taxon>Pyroglyphidae</taxon>
        <taxon>Pyroglyphinae</taxon>
        <taxon>Euroglyphus</taxon>
    </lineage>
</organism>
<evidence type="ECO:0000256" key="7">
    <source>
        <dbReference type="ARBA" id="ARBA00044229"/>
    </source>
</evidence>
<protein>
    <recommendedName>
        <fullName evidence="6">Translation initiation factor eIF2B subunit gamma</fullName>
    </recommendedName>
    <alternativeName>
        <fullName evidence="7">eIF2B GDP-GTP exchange factor subunit gamma</fullName>
    </alternativeName>
</protein>
<reference evidence="10 11" key="1">
    <citation type="submission" date="2017-03" db="EMBL/GenBank/DDBJ databases">
        <title>Genome Survey of Euroglyphus maynei.</title>
        <authorList>
            <person name="Arlian L.G."/>
            <person name="Morgan M.S."/>
            <person name="Rider S.D."/>
        </authorList>
    </citation>
    <scope>NUCLEOTIDE SEQUENCE [LARGE SCALE GENOMIC DNA]</scope>
    <source>
        <strain evidence="10">Arlian Lab</strain>
        <tissue evidence="10">Whole body</tissue>
    </source>
</reference>
<dbReference type="InterPro" id="IPR056764">
    <property type="entry name" value="LbH_EIF2B3/5"/>
</dbReference>
<keyword evidence="5" id="KW-0648">Protein biosynthesis</keyword>
<dbReference type="GO" id="GO:0002183">
    <property type="term" value="P:cytoplasmic translational initiation"/>
    <property type="evidence" value="ECO:0007669"/>
    <property type="project" value="TreeGrafter"/>
</dbReference>
<dbReference type="GO" id="GO:0003743">
    <property type="term" value="F:translation initiation factor activity"/>
    <property type="evidence" value="ECO:0007669"/>
    <property type="project" value="UniProtKB-KW"/>
</dbReference>
<evidence type="ECO:0000256" key="3">
    <source>
        <dbReference type="ARBA" id="ARBA00022490"/>
    </source>
</evidence>
<keyword evidence="11" id="KW-1185">Reference proteome</keyword>
<dbReference type="EMBL" id="MUJZ01007585">
    <property type="protein sequence ID" value="OTF82619.1"/>
    <property type="molecule type" value="Genomic_DNA"/>
</dbReference>
<dbReference type="OrthoDB" id="10250549at2759"/>
<evidence type="ECO:0000256" key="5">
    <source>
        <dbReference type="ARBA" id="ARBA00022917"/>
    </source>
</evidence>
<dbReference type="SUPFAM" id="SSF53448">
    <property type="entry name" value="Nucleotide-diphospho-sugar transferases"/>
    <property type="match status" value="1"/>
</dbReference>
<sequence length="255" mass="29714">MFNDSIRLKRSILESCPYFQLRTDLIDSHIYLFRNWILDYLQYETGIRSVKFDLLPSLVRKQFRRLNRSTESYDNDEQSKKSKRITDFIRTEKLEYYMAKINLEMNDNHEDESKLSLIKCGALVLDTGHLVRVNNLMGFCEANRFLVDQLKSTHLQHRGSLVGHDSKFGDQTLLKRTVIGNNCRIGDQCQLTNCIIQDDVTIENGCQLINSVVCAEAHIEGNVLLENCLVGPKYRVNEKNRYRNESLIQEMLDLI</sequence>